<keyword evidence="3" id="KW-0496">Mitochondrion</keyword>
<evidence type="ECO:0000256" key="4">
    <source>
        <dbReference type="SAM" id="Coils"/>
    </source>
</evidence>
<evidence type="ECO:0000256" key="1">
    <source>
        <dbReference type="ARBA" id="ARBA00004173"/>
    </source>
</evidence>
<evidence type="ECO:0000256" key="2">
    <source>
        <dbReference type="ARBA" id="ARBA00010901"/>
    </source>
</evidence>
<evidence type="ECO:0000313" key="7">
    <source>
        <dbReference type="Proteomes" id="UP000322873"/>
    </source>
</evidence>
<evidence type="ECO:0000313" key="6">
    <source>
        <dbReference type="EMBL" id="KAA8576669.1"/>
    </source>
</evidence>
<dbReference type="Pfam" id="PF04568">
    <property type="entry name" value="IATP"/>
    <property type="match status" value="1"/>
</dbReference>
<evidence type="ECO:0000256" key="5">
    <source>
        <dbReference type="SAM" id="MobiDB-lite"/>
    </source>
</evidence>
<dbReference type="InterPro" id="IPR007648">
    <property type="entry name" value="ATPase_inhibitor_mt"/>
</dbReference>
<dbReference type="GO" id="GO:0042030">
    <property type="term" value="F:ATPase inhibitor activity"/>
    <property type="evidence" value="ECO:0007669"/>
    <property type="project" value="InterPro"/>
</dbReference>
<gene>
    <name evidence="6" type="ORF">EYC84_006751</name>
</gene>
<comment type="caution">
    <text evidence="6">The sequence shown here is derived from an EMBL/GenBank/DDBJ whole genome shotgun (WGS) entry which is preliminary data.</text>
</comment>
<keyword evidence="7" id="KW-1185">Reference proteome</keyword>
<comment type="subcellular location">
    <subcellularLocation>
        <location evidence="1">Mitochondrion</location>
    </subcellularLocation>
</comment>
<comment type="similarity">
    <text evidence="2">Belongs to the ATPase inhibitor family.</text>
</comment>
<keyword evidence="4" id="KW-0175">Coiled coil</keyword>
<name>A0A5M9K856_MONFR</name>
<dbReference type="GO" id="GO:0005739">
    <property type="term" value="C:mitochondrion"/>
    <property type="evidence" value="ECO:0007669"/>
    <property type="project" value="UniProtKB-SubCell"/>
</dbReference>
<evidence type="ECO:0000256" key="3">
    <source>
        <dbReference type="ARBA" id="ARBA00023128"/>
    </source>
</evidence>
<dbReference type="EMBL" id="VICG01000001">
    <property type="protein sequence ID" value="KAA8576669.1"/>
    <property type="molecule type" value="Genomic_DNA"/>
</dbReference>
<proteinExistence type="inferred from homology"/>
<dbReference type="AlphaFoldDB" id="A0A5M9K856"/>
<feature type="region of interest" description="Disordered" evidence="5">
    <location>
        <begin position="197"/>
        <end position="227"/>
    </location>
</feature>
<sequence length="315" mass="35975">MKQTGEDPSINIYSGGGRVIIHPSIHPSIHGYLHQCHFCYDSLFLHQLILYEPHPGSFTLHFPLKQLSIVPIYSVHCTVISKPADHDDELIPPPSNFHPSFKPAKLSSSKSSHIHTHHQLNNLSNTSRHPSTSVTPLEKLTKNHPSSCIVSQSTPPCDQQFALPFQLPELLPYQHAPWVRGTPEPLDLAVNIPQRKGQGARRICSSETNTHRPETPSPSAKKANEDYTIRQRENEKLLELKKKITEQRDHLKKLEDHISEIERQSGGEQNRSQNLRSPTVHQWTPLFSKCNEYHISHPLCSYLFAPCRLRDRRRC</sequence>
<reference evidence="6 7" key="1">
    <citation type="submission" date="2019-06" db="EMBL/GenBank/DDBJ databases">
        <title>Genome Sequence of the Brown Rot Fungal Pathogen Monilinia fructicola.</title>
        <authorList>
            <person name="De Miccolis Angelini R.M."/>
            <person name="Landi L."/>
            <person name="Abate D."/>
            <person name="Pollastro S."/>
            <person name="Romanazzi G."/>
            <person name="Faretra F."/>
        </authorList>
    </citation>
    <scope>NUCLEOTIDE SEQUENCE [LARGE SCALE GENOMIC DNA]</scope>
    <source>
        <strain evidence="6 7">Mfrc123</strain>
    </source>
</reference>
<dbReference type="Proteomes" id="UP000322873">
    <property type="component" value="Unassembled WGS sequence"/>
</dbReference>
<organism evidence="6 7">
    <name type="scientific">Monilinia fructicola</name>
    <name type="common">Brown rot fungus</name>
    <name type="synonym">Ciboria fructicola</name>
    <dbReference type="NCBI Taxonomy" id="38448"/>
    <lineage>
        <taxon>Eukaryota</taxon>
        <taxon>Fungi</taxon>
        <taxon>Dikarya</taxon>
        <taxon>Ascomycota</taxon>
        <taxon>Pezizomycotina</taxon>
        <taxon>Leotiomycetes</taxon>
        <taxon>Helotiales</taxon>
        <taxon>Sclerotiniaceae</taxon>
        <taxon>Monilinia</taxon>
    </lineage>
</organism>
<protein>
    <submittedName>
        <fullName evidence="6">Uncharacterized protein</fullName>
    </submittedName>
</protein>
<feature type="coiled-coil region" evidence="4">
    <location>
        <begin position="230"/>
        <end position="271"/>
    </location>
</feature>
<accession>A0A5M9K856</accession>